<sequence>MSLSCVKCRQQTYSSKCKIIKDINKEYICCICLENECSFGNNDWIKLDNCTCTEPPFHANCASNFYKFMEQKKYISTSDMNNIINDAPERITDIMNRYLESYRKIFSSTTVITNEIPREIFGYNYQYPYYTNNIRQIKQTIKSILCFDKPKKLICDYCNRKSLNSVYYNYDLCKLMKNPYKINEKNYTKNICDTIKCRWDFVQDFREIPILIKFYPNYKKFPDNDALDMYYSCIKDIRDLEKEKMQFLKHTMNDRLFRILYDIELELQDLIEELNNYLQIIQSDYNYY</sequence>
<accession>A0A6C0EDV0</accession>
<name>A0A6C0EDV0_9ZZZZ</name>
<reference evidence="1" key="1">
    <citation type="journal article" date="2020" name="Nature">
        <title>Giant virus diversity and host interactions through global metagenomics.</title>
        <authorList>
            <person name="Schulz F."/>
            <person name="Roux S."/>
            <person name="Paez-Espino D."/>
            <person name="Jungbluth S."/>
            <person name="Walsh D.A."/>
            <person name="Denef V.J."/>
            <person name="McMahon K.D."/>
            <person name="Konstantinidis K.T."/>
            <person name="Eloe-Fadrosh E.A."/>
            <person name="Kyrpides N.C."/>
            <person name="Woyke T."/>
        </authorList>
    </citation>
    <scope>NUCLEOTIDE SEQUENCE</scope>
    <source>
        <strain evidence="1">GVMAG-M-3300023179-2</strain>
    </source>
</reference>
<dbReference type="EMBL" id="MN739802">
    <property type="protein sequence ID" value="QHT26811.1"/>
    <property type="molecule type" value="Genomic_DNA"/>
</dbReference>
<protein>
    <submittedName>
        <fullName evidence="1">Uncharacterized protein</fullName>
    </submittedName>
</protein>
<organism evidence="1">
    <name type="scientific">viral metagenome</name>
    <dbReference type="NCBI Taxonomy" id="1070528"/>
    <lineage>
        <taxon>unclassified sequences</taxon>
        <taxon>metagenomes</taxon>
        <taxon>organismal metagenomes</taxon>
    </lineage>
</organism>
<evidence type="ECO:0000313" key="1">
    <source>
        <dbReference type="EMBL" id="QHT26811.1"/>
    </source>
</evidence>
<proteinExistence type="predicted"/>
<dbReference type="AlphaFoldDB" id="A0A6C0EDV0"/>